<dbReference type="Proteomes" id="UP000318336">
    <property type="component" value="Unassembled WGS sequence"/>
</dbReference>
<dbReference type="InterPro" id="IPR000644">
    <property type="entry name" value="CBS_dom"/>
</dbReference>
<dbReference type="RefSeq" id="WP_142006307.1">
    <property type="nucleotide sequence ID" value="NZ_CAJTBP010000001.1"/>
</dbReference>
<dbReference type="OrthoDB" id="9789996at2"/>
<dbReference type="SMART" id="SM00116">
    <property type="entry name" value="CBS"/>
    <property type="match status" value="2"/>
</dbReference>
<dbReference type="PANTHER" id="PTHR43080:SF2">
    <property type="entry name" value="CBS DOMAIN-CONTAINING PROTEIN"/>
    <property type="match status" value="1"/>
</dbReference>
<dbReference type="PROSITE" id="PS51371">
    <property type="entry name" value="CBS"/>
    <property type="match status" value="2"/>
</dbReference>
<proteinExistence type="predicted"/>
<sequence>MATARDLMTSPAEFLQESDSLTVAAQALKTSNVGSMPVKDDNGKVVGVVTDRDIVVKSVAEGANPDDARVADVASSTVVTVSADDDAQAVMQALSDNQVRRLPVLDGEELVGVISQADVARELSAEQTGDVVRAISQG</sequence>
<dbReference type="InterPro" id="IPR051257">
    <property type="entry name" value="Diverse_CBS-Domain"/>
</dbReference>
<accession>A0A542XEF1</accession>
<dbReference type="Pfam" id="PF00571">
    <property type="entry name" value="CBS"/>
    <property type="match status" value="2"/>
</dbReference>
<protein>
    <submittedName>
        <fullName evidence="4">CBS domain protein</fullName>
    </submittedName>
</protein>
<keyword evidence="1 2" id="KW-0129">CBS domain</keyword>
<evidence type="ECO:0000256" key="2">
    <source>
        <dbReference type="PROSITE-ProRule" id="PRU00703"/>
    </source>
</evidence>
<organism evidence="4 5">
    <name type="scientific">Barrientosiimonas humi</name>
    <dbReference type="NCBI Taxonomy" id="999931"/>
    <lineage>
        <taxon>Bacteria</taxon>
        <taxon>Bacillati</taxon>
        <taxon>Actinomycetota</taxon>
        <taxon>Actinomycetes</taxon>
        <taxon>Micrococcales</taxon>
        <taxon>Dermacoccaceae</taxon>
        <taxon>Barrientosiimonas</taxon>
    </lineage>
</organism>
<dbReference type="Gene3D" id="3.10.580.10">
    <property type="entry name" value="CBS-domain"/>
    <property type="match status" value="1"/>
</dbReference>
<keyword evidence="5" id="KW-1185">Reference proteome</keyword>
<evidence type="ECO:0000256" key="1">
    <source>
        <dbReference type="ARBA" id="ARBA00023122"/>
    </source>
</evidence>
<dbReference type="SUPFAM" id="SSF54631">
    <property type="entry name" value="CBS-domain pair"/>
    <property type="match status" value="1"/>
</dbReference>
<dbReference type="AlphaFoldDB" id="A0A542XEF1"/>
<dbReference type="EMBL" id="VFOK01000001">
    <property type="protein sequence ID" value="TQL34207.1"/>
    <property type="molecule type" value="Genomic_DNA"/>
</dbReference>
<name>A0A542XEF1_9MICO</name>
<evidence type="ECO:0000313" key="4">
    <source>
        <dbReference type="EMBL" id="TQL34207.1"/>
    </source>
</evidence>
<comment type="caution">
    <text evidence="4">The sequence shown here is derived from an EMBL/GenBank/DDBJ whole genome shotgun (WGS) entry which is preliminary data.</text>
</comment>
<gene>
    <name evidence="4" type="ORF">FB554_2367</name>
</gene>
<dbReference type="PANTHER" id="PTHR43080">
    <property type="entry name" value="CBS DOMAIN-CONTAINING PROTEIN CBSX3, MITOCHONDRIAL"/>
    <property type="match status" value="1"/>
</dbReference>
<reference evidence="4 5" key="1">
    <citation type="submission" date="2019-06" db="EMBL/GenBank/DDBJ databases">
        <title>Sequencing the genomes of 1000 actinobacteria strains.</title>
        <authorList>
            <person name="Klenk H.-P."/>
        </authorList>
    </citation>
    <scope>NUCLEOTIDE SEQUENCE [LARGE SCALE GENOMIC DNA]</scope>
    <source>
        <strain evidence="4 5">DSM 24617</strain>
    </source>
</reference>
<evidence type="ECO:0000259" key="3">
    <source>
        <dbReference type="PROSITE" id="PS51371"/>
    </source>
</evidence>
<evidence type="ECO:0000313" key="5">
    <source>
        <dbReference type="Proteomes" id="UP000318336"/>
    </source>
</evidence>
<feature type="domain" description="CBS" evidence="3">
    <location>
        <begin position="74"/>
        <end position="131"/>
    </location>
</feature>
<dbReference type="InterPro" id="IPR046342">
    <property type="entry name" value="CBS_dom_sf"/>
</dbReference>
<feature type="domain" description="CBS" evidence="3">
    <location>
        <begin position="8"/>
        <end position="68"/>
    </location>
</feature>